<dbReference type="EMBL" id="SMAE01000006">
    <property type="protein sequence ID" value="TCS89426.1"/>
    <property type="molecule type" value="Genomic_DNA"/>
</dbReference>
<feature type="transmembrane region" description="Helical" evidence="1">
    <location>
        <begin position="187"/>
        <end position="207"/>
    </location>
</feature>
<name>A0A4R3KZC8_9FIRM</name>
<dbReference type="Proteomes" id="UP000294567">
    <property type="component" value="Unassembled WGS sequence"/>
</dbReference>
<feature type="transmembrane region" description="Helical" evidence="1">
    <location>
        <begin position="214"/>
        <end position="232"/>
    </location>
</feature>
<reference evidence="2 3" key="1">
    <citation type="submission" date="2019-03" db="EMBL/GenBank/DDBJ databases">
        <title>Genomic Encyclopedia of Type Strains, Phase IV (KMG-IV): sequencing the most valuable type-strain genomes for metagenomic binning, comparative biology and taxonomic classification.</title>
        <authorList>
            <person name="Goeker M."/>
        </authorList>
    </citation>
    <scope>NUCLEOTIDE SEQUENCE [LARGE SCALE GENOMIC DNA]</scope>
    <source>
        <strain evidence="2 3">DSM 26752</strain>
    </source>
</reference>
<feature type="transmembrane region" description="Helical" evidence="1">
    <location>
        <begin position="282"/>
        <end position="300"/>
    </location>
</feature>
<feature type="transmembrane region" description="Helical" evidence="1">
    <location>
        <begin position="157"/>
        <end position="181"/>
    </location>
</feature>
<proteinExistence type="predicted"/>
<gene>
    <name evidence="2" type="ORF">EDD65_10692</name>
</gene>
<protein>
    <submittedName>
        <fullName evidence="2">Putative membrane protein</fullName>
    </submittedName>
</protein>
<accession>A0A4R3KZC8</accession>
<evidence type="ECO:0000313" key="3">
    <source>
        <dbReference type="Proteomes" id="UP000294567"/>
    </source>
</evidence>
<feature type="transmembrane region" description="Helical" evidence="1">
    <location>
        <begin position="34"/>
        <end position="67"/>
    </location>
</feature>
<evidence type="ECO:0000313" key="2">
    <source>
        <dbReference type="EMBL" id="TCS89426.1"/>
    </source>
</evidence>
<feature type="transmembrane region" description="Helical" evidence="1">
    <location>
        <begin position="95"/>
        <end position="112"/>
    </location>
</feature>
<dbReference type="AlphaFoldDB" id="A0A4R3KZC8"/>
<keyword evidence="1" id="KW-1133">Transmembrane helix</keyword>
<sequence length="301" mass="31562">MALEILYILSGIVSLITGIYSFRDDTLETRFGTGLFWVILSITFIFGRILPAKFVGILVLLMGVLTATKQVKIGSFKEVSEEFKIEKSKILGNKLFIPVLSIAIFAFVIGQFTSLGGLVGMGIGAIVATVSGLIITKASANEAIEEGNRLLQQVGPFSILPQLLAALGALFNAAGVGEVIASGISKVVPTGNIVFGVIAYCVGMAVFTMIMGNAFAAFAVITAGIGVPFVYSQGANPAIAGALALTAGYCGTLLTPMAANFNIVPAAILEMKDKNKVIKTQAPIALTLLVIHIILMLVWAF</sequence>
<feature type="transmembrane region" description="Helical" evidence="1">
    <location>
        <begin position="5"/>
        <end position="22"/>
    </location>
</feature>
<dbReference type="InterPro" id="IPR009323">
    <property type="entry name" value="DUF979"/>
</dbReference>
<keyword evidence="1" id="KW-0472">Membrane</keyword>
<evidence type="ECO:0000256" key="1">
    <source>
        <dbReference type="SAM" id="Phobius"/>
    </source>
</evidence>
<comment type="caution">
    <text evidence="2">The sequence shown here is derived from an EMBL/GenBank/DDBJ whole genome shotgun (WGS) entry which is preliminary data.</text>
</comment>
<keyword evidence="1" id="KW-0812">Transmembrane</keyword>
<dbReference type="Pfam" id="PF06166">
    <property type="entry name" value="DUF979"/>
    <property type="match status" value="1"/>
</dbReference>
<keyword evidence="3" id="KW-1185">Reference proteome</keyword>
<organism evidence="2 3">
    <name type="scientific">Keratinibaculum paraultunense</name>
    <dbReference type="NCBI Taxonomy" id="1278232"/>
    <lineage>
        <taxon>Bacteria</taxon>
        <taxon>Bacillati</taxon>
        <taxon>Bacillota</taxon>
        <taxon>Tissierellia</taxon>
        <taxon>Tissierellales</taxon>
        <taxon>Tepidimicrobiaceae</taxon>
        <taxon>Keratinibaculum</taxon>
    </lineage>
</organism>
<dbReference type="RefSeq" id="WP_237722268.1">
    <property type="nucleotide sequence ID" value="NZ_CP068564.1"/>
</dbReference>
<feature type="transmembrane region" description="Helical" evidence="1">
    <location>
        <begin position="118"/>
        <end position="136"/>
    </location>
</feature>
<feature type="transmembrane region" description="Helical" evidence="1">
    <location>
        <begin position="238"/>
        <end position="261"/>
    </location>
</feature>